<dbReference type="Proteomes" id="UP000314982">
    <property type="component" value="Unassembled WGS sequence"/>
</dbReference>
<comment type="subcellular location">
    <subcellularLocation>
        <location evidence="1 6">Membrane</location>
        <topology evidence="1 6">Multi-pass membrane protein</topology>
    </subcellularLocation>
</comment>
<dbReference type="PANTHER" id="PTHR14297">
    <property type="entry name" value="MEMBRANE TRANSPORT PROTEIN XK FAMILY MEMBER"/>
    <property type="match status" value="1"/>
</dbReference>
<evidence type="ECO:0000256" key="1">
    <source>
        <dbReference type="ARBA" id="ARBA00004141"/>
    </source>
</evidence>
<name>A0A4W5JY72_9TELE</name>
<feature type="transmembrane region" description="Helical" evidence="6">
    <location>
        <begin position="61"/>
        <end position="87"/>
    </location>
</feature>
<proteinExistence type="inferred from homology"/>
<evidence type="ECO:0000256" key="3">
    <source>
        <dbReference type="ARBA" id="ARBA00022692"/>
    </source>
</evidence>
<keyword evidence="4 6" id="KW-1133">Transmembrane helix</keyword>
<evidence type="ECO:0000313" key="7">
    <source>
        <dbReference type="Ensembl" id="ENSHHUP00000004789.1"/>
    </source>
</evidence>
<keyword evidence="8" id="KW-1185">Reference proteome</keyword>
<accession>A0A4W5JY72</accession>
<dbReference type="STRING" id="62062.ENSHHUP00000004789"/>
<reference evidence="7" key="3">
    <citation type="submission" date="2025-09" db="UniProtKB">
        <authorList>
            <consortium name="Ensembl"/>
        </authorList>
    </citation>
    <scope>IDENTIFICATION</scope>
</reference>
<dbReference type="Ensembl" id="ENSHHUT00000004949.1">
    <property type="protein sequence ID" value="ENSHHUP00000004789.1"/>
    <property type="gene ID" value="ENSHHUG00000002983.1"/>
</dbReference>
<evidence type="ECO:0000256" key="4">
    <source>
        <dbReference type="ARBA" id="ARBA00022989"/>
    </source>
</evidence>
<reference evidence="7" key="2">
    <citation type="submission" date="2025-08" db="UniProtKB">
        <authorList>
            <consortium name="Ensembl"/>
        </authorList>
    </citation>
    <scope>IDENTIFICATION</scope>
</reference>
<feature type="transmembrane region" description="Helical" evidence="6">
    <location>
        <begin position="12"/>
        <end position="41"/>
    </location>
</feature>
<dbReference type="InterPro" id="IPR051773">
    <property type="entry name" value="XK-related_adapter"/>
</dbReference>
<dbReference type="Pfam" id="PF09815">
    <property type="entry name" value="XK-related"/>
    <property type="match status" value="1"/>
</dbReference>
<keyword evidence="5 6" id="KW-0472">Membrane</keyword>
<reference evidence="8" key="1">
    <citation type="submission" date="2018-06" db="EMBL/GenBank/DDBJ databases">
        <title>Genome assembly of Danube salmon.</title>
        <authorList>
            <person name="Macqueen D.J."/>
            <person name="Gundappa M.K."/>
        </authorList>
    </citation>
    <scope>NUCLEOTIDE SEQUENCE [LARGE SCALE GENOMIC DNA]</scope>
</reference>
<comment type="caution">
    <text evidence="6">Lacks conserved residue(s) required for the propagation of feature annotation.</text>
</comment>
<evidence type="ECO:0000256" key="2">
    <source>
        <dbReference type="ARBA" id="ARBA00008789"/>
    </source>
</evidence>
<evidence type="ECO:0000256" key="6">
    <source>
        <dbReference type="RuleBase" id="RU910716"/>
    </source>
</evidence>
<organism evidence="7 8">
    <name type="scientific">Hucho hucho</name>
    <name type="common">huchen</name>
    <dbReference type="NCBI Taxonomy" id="62062"/>
    <lineage>
        <taxon>Eukaryota</taxon>
        <taxon>Metazoa</taxon>
        <taxon>Chordata</taxon>
        <taxon>Craniata</taxon>
        <taxon>Vertebrata</taxon>
        <taxon>Euteleostomi</taxon>
        <taxon>Actinopterygii</taxon>
        <taxon>Neopterygii</taxon>
        <taxon>Teleostei</taxon>
        <taxon>Protacanthopterygii</taxon>
        <taxon>Salmoniformes</taxon>
        <taxon>Salmonidae</taxon>
        <taxon>Salmoninae</taxon>
        <taxon>Hucho</taxon>
    </lineage>
</organism>
<evidence type="ECO:0000256" key="5">
    <source>
        <dbReference type="ARBA" id="ARBA00023136"/>
    </source>
</evidence>
<dbReference type="AlphaFoldDB" id="A0A4W5JY72"/>
<sequence>GKSFEIATRVTILILFSSVLQLWILPVVLLNFFLFFLSPWVLFCQIHSPFPENIEKTLTRVGTTIVLCLLTFLYAGININMFCWCAVQLKLNDLDLINKSLTRYCMAEYYMPRFVENASLRLLWYVYKTDFN</sequence>
<dbReference type="InterPro" id="IPR018629">
    <property type="entry name" value="XK-rel"/>
</dbReference>
<evidence type="ECO:0000313" key="8">
    <source>
        <dbReference type="Proteomes" id="UP000314982"/>
    </source>
</evidence>
<comment type="similarity">
    <text evidence="2 6">Belongs to the XK family.</text>
</comment>
<dbReference type="PANTHER" id="PTHR14297:SF8">
    <property type="entry name" value="ENDOPLASMIC RETICULUM MEMBRANE ADAPTER PROTEIN XK"/>
    <property type="match status" value="1"/>
</dbReference>
<protein>
    <recommendedName>
        <fullName evidence="6">XK-related protein</fullName>
    </recommendedName>
</protein>
<dbReference type="GO" id="GO:0005886">
    <property type="term" value="C:plasma membrane"/>
    <property type="evidence" value="ECO:0007669"/>
    <property type="project" value="UniProtKB-ARBA"/>
</dbReference>
<dbReference type="GeneTree" id="ENSGT00390000003231"/>
<keyword evidence="3 6" id="KW-0812">Transmembrane</keyword>